<reference evidence="2 3" key="1">
    <citation type="submission" date="2016-10" db="EMBL/GenBank/DDBJ databases">
        <title>Genome sequence of the basidiomycete white-rot fungus Trametes pubescens.</title>
        <authorList>
            <person name="Makela M.R."/>
            <person name="Granchi Z."/>
            <person name="Peng M."/>
            <person name="De Vries R.P."/>
            <person name="Grigoriev I."/>
            <person name="Riley R."/>
            <person name="Hilden K."/>
        </authorList>
    </citation>
    <scope>NUCLEOTIDE SEQUENCE [LARGE SCALE GENOMIC DNA]</scope>
    <source>
        <strain evidence="2 3">FBCC735</strain>
    </source>
</reference>
<feature type="compositionally biased region" description="Basic and acidic residues" evidence="1">
    <location>
        <begin position="587"/>
        <end position="605"/>
    </location>
</feature>
<gene>
    <name evidence="2" type="ORF">TRAPUB_1052</name>
</gene>
<name>A0A1M2VKJ4_TRAPU</name>
<feature type="region of interest" description="Disordered" evidence="1">
    <location>
        <begin position="771"/>
        <end position="895"/>
    </location>
</feature>
<feature type="region of interest" description="Disordered" evidence="1">
    <location>
        <begin position="1050"/>
        <end position="1171"/>
    </location>
</feature>
<dbReference type="EMBL" id="MNAD01001086">
    <property type="protein sequence ID" value="OJT08053.1"/>
    <property type="molecule type" value="Genomic_DNA"/>
</dbReference>
<feature type="compositionally biased region" description="Basic and acidic residues" evidence="1">
    <location>
        <begin position="567"/>
        <end position="579"/>
    </location>
</feature>
<evidence type="ECO:0000313" key="2">
    <source>
        <dbReference type="EMBL" id="OJT08053.1"/>
    </source>
</evidence>
<evidence type="ECO:0000256" key="1">
    <source>
        <dbReference type="SAM" id="MobiDB-lite"/>
    </source>
</evidence>
<comment type="caution">
    <text evidence="2">The sequence shown here is derived from an EMBL/GenBank/DDBJ whole genome shotgun (WGS) entry which is preliminary data.</text>
</comment>
<feature type="region of interest" description="Disordered" evidence="1">
    <location>
        <begin position="546"/>
        <end position="622"/>
    </location>
</feature>
<organism evidence="2 3">
    <name type="scientific">Trametes pubescens</name>
    <name type="common">White-rot fungus</name>
    <dbReference type="NCBI Taxonomy" id="154538"/>
    <lineage>
        <taxon>Eukaryota</taxon>
        <taxon>Fungi</taxon>
        <taxon>Dikarya</taxon>
        <taxon>Basidiomycota</taxon>
        <taxon>Agaricomycotina</taxon>
        <taxon>Agaricomycetes</taxon>
        <taxon>Polyporales</taxon>
        <taxon>Polyporaceae</taxon>
        <taxon>Trametes</taxon>
    </lineage>
</organism>
<sequence>MVDRSIQAGSLGGNVDVWDHTSHMREYLTDSEMVRNTVGMPNKFWQWILDHMPQILLADALLEEVASVEATRFYCMSVNAMNNTADALRTDSDNWATLSEPWIAALGEDGWKDSYTREVVEIGTILTTHVPKSDKQPATIGKKAIVRTPRYVTRSLGAGSLDKHECMRFLTINVLEWRAVDPKNRDRNLYGIAFHIFVAHKMYEKTLKHMLATDVGRTLREDFLHFLDEQWNCVLPVDPIPQADPEQPVAGLSYVEAPAPPPLAPIPLICSAPRRQWDQVIVDRLLKNAPPPVRTREERIALREIAARRARWEEYTNNLAHIVNTVLKSPLAQYLPSEKDTIEGNIGDVLEQLVTALINNANRREFRRTHPTEPYLQPMKTLHLIHYPPIPRAHDSHFHASLAEFRAHDPEAYEDFLAKRKRLHDALTRLHAEDPQQPVSVLEDLLPQDVALAPPELIADTPVDDPDGTKKAQAEDQELDDFLNDDIEDAMPTLPLVGAVEKMDVDDSEFEYKGKGAVKVPAQTRVTRSTAPRQGKDDNMDVTQATDAEGEPASEPQDPTRLNPSHAAHDASDTAHDASDAAPDASDAAHDASDTAPDASDKNEASSDDDSDEHDQTGRCDLFAGYPEEPIQRTPHVRLLAAAAEFLHSETVMIEDIDLKNPPEDHAATIWEHIDKMSDEELFDTLDDKIIRVLGPKECALAIMTYRPLFENPDHVAVGLPPIGLPPDYDVVAYGEECLSKIKQKQCDPAEAQRVAGAYLYELILKLSRPSSRPVDLPADDPMDVEVASSPPSSPRLGSPTVRSSRDAVPRPPSSHVASSPVPSLRAPSQPAASPRAGSSPPASLHVASVSSSLTSLSPAGDTQPLTPPSEGTAREEVPAPVPLPPVLRSKVAPDYPGGRLLRTYTVYLTAGAVGFLRSFPEINDNTSLLEHGLDPRVAWNGVSTHDDDVLMERISDTATASLRPIHRALALLTYPVNRTGTPVTALPPVGLNDSLHAEYVAELKRRLEVVRLRDGTIEQDAEFLIAAELLLSAMNDPHVLTKIWVPDKQAQGAPDQGTQPDDVEQPSSSIPGPMSTPTPAPRTSTRNRGGTSKRMIEDAPENPPVTKRARSASATGVIGGRSTPAASTSKRAASTRSANRTKALANASKAVSVSDPIAEHEDEEAMQEFS</sequence>
<keyword evidence="3" id="KW-1185">Reference proteome</keyword>
<proteinExistence type="predicted"/>
<feature type="compositionally biased region" description="Acidic residues" evidence="1">
    <location>
        <begin position="1161"/>
        <end position="1171"/>
    </location>
</feature>
<protein>
    <submittedName>
        <fullName evidence="2">Uncharacterized protein</fullName>
    </submittedName>
</protein>
<evidence type="ECO:0000313" key="3">
    <source>
        <dbReference type="Proteomes" id="UP000184267"/>
    </source>
</evidence>
<feature type="compositionally biased region" description="Low complexity" evidence="1">
    <location>
        <begin position="814"/>
        <end position="860"/>
    </location>
</feature>
<dbReference type="AlphaFoldDB" id="A0A1M2VKJ4"/>
<dbReference type="Proteomes" id="UP000184267">
    <property type="component" value="Unassembled WGS sequence"/>
</dbReference>
<feature type="compositionally biased region" description="Low complexity" evidence="1">
    <location>
        <begin position="1122"/>
        <end position="1144"/>
    </location>
</feature>
<accession>A0A1M2VKJ4</accession>